<evidence type="ECO:0000256" key="1">
    <source>
        <dbReference type="ARBA" id="ARBA00023015"/>
    </source>
</evidence>
<proteinExistence type="predicted"/>
<evidence type="ECO:0000256" key="3">
    <source>
        <dbReference type="ARBA" id="ARBA00023163"/>
    </source>
</evidence>
<dbReference type="InterPro" id="IPR046335">
    <property type="entry name" value="LacI/GalR-like_sensor"/>
</dbReference>
<dbReference type="Gene3D" id="3.40.50.2300">
    <property type="match status" value="2"/>
</dbReference>
<dbReference type="PANTHER" id="PTHR30146:SF109">
    <property type="entry name" value="HTH-TYPE TRANSCRIPTIONAL REGULATOR GALS"/>
    <property type="match status" value="1"/>
</dbReference>
<evidence type="ECO:0000256" key="2">
    <source>
        <dbReference type="ARBA" id="ARBA00023125"/>
    </source>
</evidence>
<keyword evidence="6" id="KW-1185">Reference proteome</keyword>
<dbReference type="InterPro" id="IPR028082">
    <property type="entry name" value="Peripla_BP_I"/>
</dbReference>
<keyword evidence="2" id="KW-0238">DNA-binding</keyword>
<evidence type="ECO:0000313" key="5">
    <source>
        <dbReference type="EMBL" id="MBM7572297.1"/>
    </source>
</evidence>
<sequence>MGVTIKDIAKHAGVSYSTVSKALRDSPLVKEPTKKKILAIAEEIGYQPNVAARSLVSKKSNTIGVIWPTIERVAHSALITRINQYLEDQGYTTLVSINRINTAVTTFNRFQVDAILLFEDTHSDYRFSSSVPVVSYGIASNQPEVPTIDANRREAMKEAVAYLHKLGHKEIIYIGEISEQDPLQADKIKGFKQGLMENNIPFSDEMLIPVPELEQYDGYIATKAMLDKEKKPSAIISSSYDCTKGILLAIKEYNLSIPGDISIISYDNVPQVEKLEYSITTVGVPLDTIAKEVTNILLDTIEGKQMDQSILLQPEINVAKSCRNLYS</sequence>
<dbReference type="PROSITE" id="PS00356">
    <property type="entry name" value="HTH_LACI_1"/>
    <property type="match status" value="1"/>
</dbReference>
<dbReference type="EMBL" id="JAFBDR010000016">
    <property type="protein sequence ID" value="MBM7572297.1"/>
    <property type="molecule type" value="Genomic_DNA"/>
</dbReference>
<dbReference type="RefSeq" id="WP_204500605.1">
    <property type="nucleotide sequence ID" value="NZ_JAFBDR010000016.1"/>
</dbReference>
<dbReference type="InterPro" id="IPR010982">
    <property type="entry name" value="Lambda_DNA-bd_dom_sf"/>
</dbReference>
<dbReference type="SUPFAM" id="SSF53822">
    <property type="entry name" value="Periplasmic binding protein-like I"/>
    <property type="match status" value="1"/>
</dbReference>
<comment type="caution">
    <text evidence="5">The sequence shown here is derived from an EMBL/GenBank/DDBJ whole genome shotgun (WGS) entry which is preliminary data.</text>
</comment>
<evidence type="ECO:0000259" key="4">
    <source>
        <dbReference type="PROSITE" id="PS50932"/>
    </source>
</evidence>
<accession>A0ABS2N2G4</accession>
<dbReference type="SMART" id="SM00354">
    <property type="entry name" value="HTH_LACI"/>
    <property type="match status" value="1"/>
</dbReference>
<gene>
    <name evidence="5" type="ORF">JOC48_002800</name>
</gene>
<dbReference type="PROSITE" id="PS50932">
    <property type="entry name" value="HTH_LACI_2"/>
    <property type="match status" value="1"/>
</dbReference>
<dbReference type="PANTHER" id="PTHR30146">
    <property type="entry name" value="LACI-RELATED TRANSCRIPTIONAL REPRESSOR"/>
    <property type="match status" value="1"/>
</dbReference>
<dbReference type="Pfam" id="PF00356">
    <property type="entry name" value="LacI"/>
    <property type="match status" value="1"/>
</dbReference>
<keyword evidence="1" id="KW-0805">Transcription regulation</keyword>
<dbReference type="Proteomes" id="UP001296943">
    <property type="component" value="Unassembled WGS sequence"/>
</dbReference>
<protein>
    <submittedName>
        <fullName evidence="5">LacI family transcriptional regulator</fullName>
    </submittedName>
</protein>
<name>A0ABS2N2G4_9BACI</name>
<dbReference type="InterPro" id="IPR000843">
    <property type="entry name" value="HTH_LacI"/>
</dbReference>
<reference evidence="5 6" key="1">
    <citation type="submission" date="2021-01" db="EMBL/GenBank/DDBJ databases">
        <title>Genomic Encyclopedia of Type Strains, Phase IV (KMG-IV): sequencing the most valuable type-strain genomes for metagenomic binning, comparative biology and taxonomic classification.</title>
        <authorList>
            <person name="Goeker M."/>
        </authorList>
    </citation>
    <scope>NUCLEOTIDE SEQUENCE [LARGE SCALE GENOMIC DNA]</scope>
    <source>
        <strain evidence="5 6">DSM 23711</strain>
    </source>
</reference>
<evidence type="ECO:0000313" key="6">
    <source>
        <dbReference type="Proteomes" id="UP001296943"/>
    </source>
</evidence>
<dbReference type="SUPFAM" id="SSF47413">
    <property type="entry name" value="lambda repressor-like DNA-binding domains"/>
    <property type="match status" value="1"/>
</dbReference>
<dbReference type="Pfam" id="PF13377">
    <property type="entry name" value="Peripla_BP_3"/>
    <property type="match status" value="1"/>
</dbReference>
<dbReference type="Gene3D" id="1.10.260.40">
    <property type="entry name" value="lambda repressor-like DNA-binding domains"/>
    <property type="match status" value="1"/>
</dbReference>
<organism evidence="5 6">
    <name type="scientific">Aquibacillus albus</name>
    <dbReference type="NCBI Taxonomy" id="1168171"/>
    <lineage>
        <taxon>Bacteria</taxon>
        <taxon>Bacillati</taxon>
        <taxon>Bacillota</taxon>
        <taxon>Bacilli</taxon>
        <taxon>Bacillales</taxon>
        <taxon>Bacillaceae</taxon>
        <taxon>Aquibacillus</taxon>
    </lineage>
</organism>
<keyword evidence="3" id="KW-0804">Transcription</keyword>
<feature type="domain" description="HTH lacI-type" evidence="4">
    <location>
        <begin position="3"/>
        <end position="57"/>
    </location>
</feature>
<dbReference type="CDD" id="cd01392">
    <property type="entry name" value="HTH_LacI"/>
    <property type="match status" value="1"/>
</dbReference>